<dbReference type="PANTHER" id="PTHR30163">
    <property type="entry name" value="MEMBRANE-BOUND LYTIC MUREIN TRANSGLYCOSYLASE B"/>
    <property type="match status" value="1"/>
</dbReference>
<keyword evidence="2" id="KW-0732">Signal</keyword>
<evidence type="ECO:0000313" key="4">
    <source>
        <dbReference type="EMBL" id="TCP38343.1"/>
    </source>
</evidence>
<dbReference type="Gene3D" id="1.10.530.10">
    <property type="match status" value="1"/>
</dbReference>
<dbReference type="GO" id="GO:0008933">
    <property type="term" value="F:peptidoglycan lytic transglycosylase activity"/>
    <property type="evidence" value="ECO:0007669"/>
    <property type="project" value="TreeGrafter"/>
</dbReference>
<feature type="region of interest" description="Disordered" evidence="1">
    <location>
        <begin position="22"/>
        <end position="95"/>
    </location>
</feature>
<keyword evidence="5" id="KW-1185">Reference proteome</keyword>
<gene>
    <name evidence="4" type="ORF">EV659_101242</name>
</gene>
<dbReference type="Pfam" id="PF13406">
    <property type="entry name" value="SLT_2"/>
    <property type="match status" value="1"/>
</dbReference>
<proteinExistence type="predicted"/>
<dbReference type="RefSeq" id="WP_165878639.1">
    <property type="nucleotide sequence ID" value="NZ_JACIGF010000001.1"/>
</dbReference>
<dbReference type="Proteomes" id="UP000295399">
    <property type="component" value="Unassembled WGS sequence"/>
</dbReference>
<dbReference type="NCBIfam" id="TIGR02283">
    <property type="entry name" value="MltB_2"/>
    <property type="match status" value="1"/>
</dbReference>
<name>A0A4R2PR63_RHOSA</name>
<feature type="compositionally biased region" description="Low complexity" evidence="1">
    <location>
        <begin position="26"/>
        <end position="38"/>
    </location>
</feature>
<protein>
    <submittedName>
        <fullName evidence="4">Membrane-bound lytic murein transglycosylase B</fullName>
    </submittedName>
</protein>
<evidence type="ECO:0000259" key="3">
    <source>
        <dbReference type="Pfam" id="PF13406"/>
    </source>
</evidence>
<dbReference type="FunCoup" id="A0A4R2PR63">
    <property type="interactions" value="86"/>
</dbReference>
<dbReference type="SUPFAM" id="SSF53955">
    <property type="entry name" value="Lysozyme-like"/>
    <property type="match status" value="1"/>
</dbReference>
<dbReference type="GO" id="GO:0009253">
    <property type="term" value="P:peptidoglycan catabolic process"/>
    <property type="evidence" value="ECO:0007669"/>
    <property type="project" value="TreeGrafter"/>
</dbReference>
<dbReference type="Gene3D" id="1.10.8.350">
    <property type="entry name" value="Bacterial muramidase"/>
    <property type="match status" value="1"/>
</dbReference>
<feature type="chain" id="PRO_5020459858" evidence="2">
    <location>
        <begin position="30"/>
        <end position="409"/>
    </location>
</feature>
<dbReference type="InterPro" id="IPR043426">
    <property type="entry name" value="MltB-like"/>
</dbReference>
<dbReference type="EMBL" id="SLXO01000001">
    <property type="protein sequence ID" value="TCP38343.1"/>
    <property type="molecule type" value="Genomic_DNA"/>
</dbReference>
<feature type="domain" description="Transglycosylase SLT" evidence="3">
    <location>
        <begin position="95"/>
        <end position="402"/>
    </location>
</feature>
<feature type="signal peptide" evidence="2">
    <location>
        <begin position="1"/>
        <end position="29"/>
    </location>
</feature>
<dbReference type="InParanoid" id="A0A4R2PR63"/>
<dbReference type="InterPro" id="IPR031304">
    <property type="entry name" value="SLT_2"/>
</dbReference>
<organism evidence="4 5">
    <name type="scientific">Rhodothalassium salexigens DSM 2132</name>
    <dbReference type="NCBI Taxonomy" id="1188247"/>
    <lineage>
        <taxon>Bacteria</taxon>
        <taxon>Pseudomonadati</taxon>
        <taxon>Pseudomonadota</taxon>
        <taxon>Alphaproteobacteria</taxon>
        <taxon>Rhodothalassiales</taxon>
        <taxon>Rhodothalassiaceae</taxon>
        <taxon>Rhodothalassium</taxon>
    </lineage>
</organism>
<sequence>MRLTRSPAMLFAVLTGLALGPVPSGPAEAWAAPQHAAPEGPAEGTPDTGAETEAQAAPGETGQAQKAGPKVASEADATADTTGPSADAPGDGRPSFQQWLADVRAEAAKRGIAQAVVDAALGDVQQLERVVRRDRNQAEFVETYQQYLDKRVSDWRIEKGREMAAKHGDLLREVAAAYNVQPRFIAAIWGMETNYGLVDPGYRLFDAVATLAYDPRRSGFYRRELFAALEILDQGYATLDQMKSSYGGAMGQPQFLPSAYLRLAEDFDGDGRRNIWTSQADVFASIANYLARSGWRSDITWGRAVQVPAGVRTAAAKLDQAPAPGRCARYKSLEQTLRIEQWQQIGVRKADGSDLPGRNLAAALIVDDDRPERGWLVYQNFCTTMAYNAAFKYALGVGLLSDKLWPVLR</sequence>
<dbReference type="AlphaFoldDB" id="A0A4R2PR63"/>
<dbReference type="InterPro" id="IPR023346">
    <property type="entry name" value="Lysozyme-like_dom_sf"/>
</dbReference>
<reference evidence="4 5" key="1">
    <citation type="submission" date="2019-03" db="EMBL/GenBank/DDBJ databases">
        <title>Genomic Encyclopedia of Type Strains, Phase IV (KMG-IV): sequencing the most valuable type-strain genomes for metagenomic binning, comparative biology and taxonomic classification.</title>
        <authorList>
            <person name="Goeker M."/>
        </authorList>
    </citation>
    <scope>NUCLEOTIDE SEQUENCE [LARGE SCALE GENOMIC DNA]</scope>
    <source>
        <strain evidence="4 5">DSM 2132</strain>
    </source>
</reference>
<comment type="caution">
    <text evidence="4">The sequence shown here is derived from an EMBL/GenBank/DDBJ whole genome shotgun (WGS) entry which is preliminary data.</text>
</comment>
<evidence type="ECO:0000256" key="1">
    <source>
        <dbReference type="SAM" id="MobiDB-lite"/>
    </source>
</evidence>
<evidence type="ECO:0000256" key="2">
    <source>
        <dbReference type="SAM" id="SignalP"/>
    </source>
</evidence>
<accession>A0A4R2PR63</accession>
<dbReference type="PANTHER" id="PTHR30163:SF8">
    <property type="entry name" value="LYTIC MUREIN TRANSGLYCOSYLASE"/>
    <property type="match status" value="1"/>
</dbReference>
<dbReference type="InterPro" id="IPR011970">
    <property type="entry name" value="MltB_2"/>
</dbReference>
<evidence type="ECO:0000313" key="5">
    <source>
        <dbReference type="Proteomes" id="UP000295399"/>
    </source>
</evidence>